<dbReference type="EMBL" id="CP001841">
    <property type="protein sequence ID" value="AEF80646.1"/>
    <property type="molecule type" value="Genomic_DNA"/>
</dbReference>
<name>F5YDT1_LEAAZ</name>
<proteinExistence type="predicted"/>
<dbReference type="KEGG" id="taz:TREAZ_2683"/>
<dbReference type="RefSeq" id="WP_015712849.1">
    <property type="nucleotide sequence ID" value="NC_015577.1"/>
</dbReference>
<accession>F5YDT1</accession>
<organism evidence="1 2">
    <name type="scientific">Leadbettera azotonutricia (strain ATCC BAA-888 / DSM 13862 / ZAS-9)</name>
    <name type="common">Treponema azotonutricium</name>
    <dbReference type="NCBI Taxonomy" id="545695"/>
    <lineage>
        <taxon>Bacteria</taxon>
        <taxon>Pseudomonadati</taxon>
        <taxon>Spirochaetota</taxon>
        <taxon>Spirochaetia</taxon>
        <taxon>Spirochaetales</taxon>
        <taxon>Breznakiellaceae</taxon>
        <taxon>Leadbettera</taxon>
    </lineage>
</organism>
<protein>
    <submittedName>
        <fullName evidence="1">Uncharacterized protein</fullName>
    </submittedName>
</protein>
<reference evidence="1 2" key="2">
    <citation type="journal article" date="2011" name="ISME J.">
        <title>RNA-seq reveals cooperative metabolic interactions between two termite-gut spirochete species in co-culture.</title>
        <authorList>
            <person name="Rosenthal A.Z."/>
            <person name="Matson E.G."/>
            <person name="Eldar A."/>
            <person name="Leadbetter J.R."/>
        </authorList>
    </citation>
    <scope>NUCLEOTIDE SEQUENCE [LARGE SCALE GENOMIC DNA]</scope>
    <source>
        <strain evidence="2">ATCC BAA-888 / DSM 13862 / ZAS-9</strain>
    </source>
</reference>
<dbReference type="eggNOG" id="ENOG502ZX5F">
    <property type="taxonomic scope" value="Bacteria"/>
</dbReference>
<dbReference type="Proteomes" id="UP000009222">
    <property type="component" value="Chromosome"/>
</dbReference>
<reference evidence="2" key="1">
    <citation type="submission" date="2009-12" db="EMBL/GenBank/DDBJ databases">
        <title>Complete sequence of Treponema azotonutricium strain ZAS-9.</title>
        <authorList>
            <person name="Tetu S.G."/>
            <person name="Matson E."/>
            <person name="Ren Q."/>
            <person name="Seshadri R."/>
            <person name="Elbourne L."/>
            <person name="Hassan K.A."/>
            <person name="Durkin A."/>
            <person name="Radune D."/>
            <person name="Mohamoud Y."/>
            <person name="Shay R."/>
            <person name="Jin S."/>
            <person name="Zhang X."/>
            <person name="Lucey K."/>
            <person name="Ballor N.R."/>
            <person name="Ottesen E."/>
            <person name="Rosenthal R."/>
            <person name="Allen A."/>
            <person name="Leadbetter J.R."/>
            <person name="Paulsen I.T."/>
        </authorList>
    </citation>
    <scope>NUCLEOTIDE SEQUENCE [LARGE SCALE GENOMIC DNA]</scope>
    <source>
        <strain evidence="2">ATCC BAA-888 / DSM 13862 / ZAS-9</strain>
    </source>
</reference>
<dbReference type="STRING" id="545695.TREAZ_2683"/>
<dbReference type="HOGENOM" id="CLU_3012992_0_0_12"/>
<sequence>MQVEINSRGNGACPLCNSSGNCRVQDTLTKEMGTFSDMDDPMELVVYSCPQFQEKTESE</sequence>
<dbReference type="OrthoDB" id="9926506at2"/>
<gene>
    <name evidence="1" type="ordered locus">TREAZ_2683</name>
</gene>
<dbReference type="AlphaFoldDB" id="F5YDT1"/>
<dbReference type="InParanoid" id="F5YDT1"/>
<keyword evidence="2" id="KW-1185">Reference proteome</keyword>
<evidence type="ECO:0000313" key="2">
    <source>
        <dbReference type="Proteomes" id="UP000009222"/>
    </source>
</evidence>
<evidence type="ECO:0000313" key="1">
    <source>
        <dbReference type="EMBL" id="AEF80646.1"/>
    </source>
</evidence>